<dbReference type="GO" id="GO:0043130">
    <property type="term" value="F:ubiquitin binding"/>
    <property type="evidence" value="ECO:0007669"/>
    <property type="project" value="InterPro"/>
</dbReference>
<protein>
    <recommendedName>
        <fullName evidence="5">CUE domain-containing protein</fullName>
    </recommendedName>
</protein>
<evidence type="ECO:0000313" key="3">
    <source>
        <dbReference type="EMBL" id="KAG0023900.1"/>
    </source>
</evidence>
<accession>A0A9P6N435</accession>
<dbReference type="EMBL" id="JAAAID010000038">
    <property type="protein sequence ID" value="KAG0023900.1"/>
    <property type="molecule type" value="Genomic_DNA"/>
</dbReference>
<dbReference type="InterPro" id="IPR009060">
    <property type="entry name" value="UBA-like_sf"/>
</dbReference>
<name>A0A9P6N435_9FUNG</name>
<dbReference type="OrthoDB" id="272778at2759"/>
<organism evidence="3 4">
    <name type="scientific">Entomortierella chlamydospora</name>
    <dbReference type="NCBI Taxonomy" id="101097"/>
    <lineage>
        <taxon>Eukaryota</taxon>
        <taxon>Fungi</taxon>
        <taxon>Fungi incertae sedis</taxon>
        <taxon>Mucoromycota</taxon>
        <taxon>Mortierellomycotina</taxon>
        <taxon>Mortierellomycetes</taxon>
        <taxon>Mortierellales</taxon>
        <taxon>Mortierellaceae</taxon>
        <taxon>Entomortierella</taxon>
    </lineage>
</organism>
<evidence type="ECO:0000259" key="1">
    <source>
        <dbReference type="PROSITE" id="PS50030"/>
    </source>
</evidence>
<reference evidence="3" key="1">
    <citation type="journal article" date="2020" name="Fungal Divers.">
        <title>Resolving the Mortierellaceae phylogeny through synthesis of multi-gene phylogenetics and phylogenomics.</title>
        <authorList>
            <person name="Vandepol N."/>
            <person name="Liber J."/>
            <person name="Desiro A."/>
            <person name="Na H."/>
            <person name="Kennedy M."/>
            <person name="Barry K."/>
            <person name="Grigoriev I.V."/>
            <person name="Miller A.N."/>
            <person name="O'Donnell K."/>
            <person name="Stajich J.E."/>
            <person name="Bonito G."/>
        </authorList>
    </citation>
    <scope>NUCLEOTIDE SEQUENCE</scope>
    <source>
        <strain evidence="3">NRRL 2769</strain>
    </source>
</reference>
<comment type="caution">
    <text evidence="3">The sequence shown here is derived from an EMBL/GenBank/DDBJ whole genome shotgun (WGS) entry which is preliminary data.</text>
</comment>
<dbReference type="Proteomes" id="UP000703661">
    <property type="component" value="Unassembled WGS sequence"/>
</dbReference>
<feature type="domain" description="CUE" evidence="2">
    <location>
        <begin position="60"/>
        <end position="103"/>
    </location>
</feature>
<dbReference type="AlphaFoldDB" id="A0A9P6N435"/>
<dbReference type="InterPro" id="IPR003892">
    <property type="entry name" value="CUE"/>
</dbReference>
<dbReference type="Pfam" id="PF02845">
    <property type="entry name" value="CUE"/>
    <property type="match status" value="1"/>
</dbReference>
<evidence type="ECO:0008006" key="5">
    <source>
        <dbReference type="Google" id="ProtNLM"/>
    </source>
</evidence>
<gene>
    <name evidence="3" type="ORF">BGZ80_007431</name>
</gene>
<feature type="domain" description="UBA" evidence="1">
    <location>
        <begin position="59"/>
        <end position="101"/>
    </location>
</feature>
<evidence type="ECO:0000259" key="2">
    <source>
        <dbReference type="PROSITE" id="PS51140"/>
    </source>
</evidence>
<dbReference type="PROSITE" id="PS50030">
    <property type="entry name" value="UBA"/>
    <property type="match status" value="1"/>
</dbReference>
<keyword evidence="4" id="KW-1185">Reference proteome</keyword>
<dbReference type="PROSITE" id="PS51140">
    <property type="entry name" value="CUE"/>
    <property type="match status" value="1"/>
</dbReference>
<dbReference type="SUPFAM" id="SSF46934">
    <property type="entry name" value="UBA-like"/>
    <property type="match status" value="1"/>
</dbReference>
<dbReference type="Gene3D" id="1.10.8.10">
    <property type="entry name" value="DNA helicase RuvA subunit, C-terminal domain"/>
    <property type="match status" value="1"/>
</dbReference>
<dbReference type="InterPro" id="IPR015940">
    <property type="entry name" value="UBA"/>
</dbReference>
<evidence type="ECO:0000313" key="4">
    <source>
        <dbReference type="Proteomes" id="UP000703661"/>
    </source>
</evidence>
<sequence>MRLAERFLLPIFSSSPAIRSTATTFENRSSSRPSGRPAMREYLDVLSTGGAPQGGTPRPPSEEQIATLQAIFPAATRDQAIAALNSANNNLDGAVQYLLDNQPNTPTVPSS</sequence>
<proteinExistence type="predicted"/>